<evidence type="ECO:0000256" key="1">
    <source>
        <dbReference type="SAM" id="Phobius"/>
    </source>
</evidence>
<proteinExistence type="predicted"/>
<evidence type="ECO:0000313" key="3">
    <source>
        <dbReference type="EMBL" id="THW66595.1"/>
    </source>
</evidence>
<dbReference type="EMBL" id="QZAN01000006">
    <property type="protein sequence ID" value="THW66595.1"/>
    <property type="molecule type" value="Genomic_DNA"/>
</dbReference>
<dbReference type="EMBL" id="QZAJ01000119">
    <property type="protein sequence ID" value="THW16972.1"/>
    <property type="molecule type" value="Genomic_DNA"/>
</dbReference>
<evidence type="ECO:0000313" key="2">
    <source>
        <dbReference type="EMBL" id="THW16972.1"/>
    </source>
</evidence>
<keyword evidence="1" id="KW-0812">Transmembrane</keyword>
<organism evidence="3 5">
    <name type="scientific">Aureobasidium pullulans</name>
    <name type="common">Black yeast</name>
    <name type="synonym">Pullularia pullulans</name>
    <dbReference type="NCBI Taxonomy" id="5580"/>
    <lineage>
        <taxon>Eukaryota</taxon>
        <taxon>Fungi</taxon>
        <taxon>Dikarya</taxon>
        <taxon>Ascomycota</taxon>
        <taxon>Pezizomycotina</taxon>
        <taxon>Dothideomycetes</taxon>
        <taxon>Dothideomycetidae</taxon>
        <taxon>Dothideales</taxon>
        <taxon>Saccotheciaceae</taxon>
        <taxon>Aureobasidium</taxon>
    </lineage>
</organism>
<keyword evidence="1" id="KW-1133">Transmembrane helix</keyword>
<gene>
    <name evidence="3" type="ORF">D6D20_01085</name>
    <name evidence="2" type="ORF">D6D24_04153</name>
</gene>
<evidence type="ECO:0000313" key="4">
    <source>
        <dbReference type="Proteomes" id="UP000308014"/>
    </source>
</evidence>
<comment type="caution">
    <text evidence="3">The sequence shown here is derived from an EMBL/GenBank/DDBJ whole genome shotgun (WGS) entry which is preliminary data.</text>
</comment>
<dbReference type="Proteomes" id="UP000308014">
    <property type="component" value="Unassembled WGS sequence"/>
</dbReference>
<reference evidence="4 5" key="1">
    <citation type="submission" date="2018-10" db="EMBL/GenBank/DDBJ databases">
        <title>Fifty Aureobasidium pullulans genomes reveal a recombining polyextremotolerant generalist.</title>
        <authorList>
            <person name="Gostincar C."/>
            <person name="Turk M."/>
            <person name="Zajc J."/>
            <person name="Gunde-Cimerman N."/>
        </authorList>
    </citation>
    <scope>NUCLEOTIDE SEQUENCE [LARGE SCALE GENOMIC DNA]</scope>
    <source>
        <strain evidence="3 5">EXF-10751</strain>
        <strain evidence="2 4">EXF-11318</strain>
    </source>
</reference>
<dbReference type="AlphaFoldDB" id="A0A4S9KUW2"/>
<keyword evidence="1" id="KW-0472">Membrane</keyword>
<evidence type="ECO:0000313" key="5">
    <source>
        <dbReference type="Proteomes" id="UP000310421"/>
    </source>
</evidence>
<dbReference type="Proteomes" id="UP000310421">
    <property type="component" value="Unassembled WGS sequence"/>
</dbReference>
<name>A0A4S9KUW2_AURPU</name>
<protein>
    <submittedName>
        <fullName evidence="3">Uncharacterized protein</fullName>
    </submittedName>
</protein>
<sequence>MFSQPTDDYWQDKETLPTFRRNRLVPLLHYYIRAVLSLGMLTCRLLVCLRFLHP</sequence>
<accession>A0A4S9KUW2</accession>
<feature type="transmembrane region" description="Helical" evidence="1">
    <location>
        <begin position="30"/>
        <end position="52"/>
    </location>
</feature>